<reference evidence="1" key="1">
    <citation type="submission" date="2021-01" db="EMBL/GenBank/DDBJ databases">
        <authorList>
            <consortium name="Genoscope - CEA"/>
            <person name="William W."/>
        </authorList>
    </citation>
    <scope>NUCLEOTIDE SEQUENCE</scope>
</reference>
<sequence>MKLLEAVYCATQFKASTKQNGNTQSCNYKEEVEIKSIKSFMIELFKRQNIVTTSTSAIFFLQTLIQLQNPATQRKWTQQIKIKKITFYKIKLIQQPLDLCVWRIENFFTNLKQFPQKENN</sequence>
<proteinExistence type="predicted"/>
<evidence type="ECO:0000313" key="1">
    <source>
        <dbReference type="EMBL" id="CAD8131243.1"/>
    </source>
</evidence>
<keyword evidence="2" id="KW-1185">Reference proteome</keyword>
<evidence type="ECO:0000313" key="2">
    <source>
        <dbReference type="Proteomes" id="UP000692954"/>
    </source>
</evidence>
<accession>A0A8S1RV69</accession>
<organism evidence="1 2">
    <name type="scientific">Paramecium sonneborni</name>
    <dbReference type="NCBI Taxonomy" id="65129"/>
    <lineage>
        <taxon>Eukaryota</taxon>
        <taxon>Sar</taxon>
        <taxon>Alveolata</taxon>
        <taxon>Ciliophora</taxon>
        <taxon>Intramacronucleata</taxon>
        <taxon>Oligohymenophorea</taxon>
        <taxon>Peniculida</taxon>
        <taxon>Parameciidae</taxon>
        <taxon>Paramecium</taxon>
    </lineage>
</organism>
<name>A0A8S1RV69_9CILI</name>
<comment type="caution">
    <text evidence="1">The sequence shown here is derived from an EMBL/GenBank/DDBJ whole genome shotgun (WGS) entry which is preliminary data.</text>
</comment>
<dbReference type="EMBL" id="CAJJDN010000420">
    <property type="protein sequence ID" value="CAD8131243.1"/>
    <property type="molecule type" value="Genomic_DNA"/>
</dbReference>
<gene>
    <name evidence="1" type="ORF">PSON_ATCC_30995.1.T4200004</name>
</gene>
<dbReference type="AlphaFoldDB" id="A0A8S1RV69"/>
<protein>
    <submittedName>
        <fullName evidence="1">Uncharacterized protein</fullName>
    </submittedName>
</protein>
<dbReference type="Proteomes" id="UP000692954">
    <property type="component" value="Unassembled WGS sequence"/>
</dbReference>